<sequence>MIAADDARRQALHGLAGPLRGQGYAVAVESHHLTVTDDEGRRVEVWAQKRASDGGRLWFVRAGGFPICEADRPMDAIVAVKGALAEGGDR</sequence>
<dbReference type="AlphaFoldDB" id="A0A1H6DWS0"/>
<evidence type="ECO:0000313" key="2">
    <source>
        <dbReference type="Proteomes" id="UP000236723"/>
    </source>
</evidence>
<keyword evidence="2" id="KW-1185">Reference proteome</keyword>
<dbReference type="RefSeq" id="WP_103943851.1">
    <property type="nucleotide sequence ID" value="NZ_FNVO01000024.1"/>
</dbReference>
<proteinExistence type="predicted"/>
<dbReference type="Proteomes" id="UP000236723">
    <property type="component" value="Unassembled WGS sequence"/>
</dbReference>
<name>A0A1H6DWS0_9ACTN</name>
<organism evidence="1 2">
    <name type="scientific">Thermomonospora echinospora</name>
    <dbReference type="NCBI Taxonomy" id="1992"/>
    <lineage>
        <taxon>Bacteria</taxon>
        <taxon>Bacillati</taxon>
        <taxon>Actinomycetota</taxon>
        <taxon>Actinomycetes</taxon>
        <taxon>Streptosporangiales</taxon>
        <taxon>Thermomonosporaceae</taxon>
        <taxon>Thermomonospora</taxon>
    </lineage>
</organism>
<protein>
    <submittedName>
        <fullName evidence="1">Uncharacterized protein</fullName>
    </submittedName>
</protein>
<gene>
    <name evidence="1" type="ORF">SAMN04489712_12436</name>
</gene>
<dbReference type="OrthoDB" id="3482512at2"/>
<evidence type="ECO:0000313" key="1">
    <source>
        <dbReference type="EMBL" id="SEG89708.1"/>
    </source>
</evidence>
<dbReference type="EMBL" id="FNVO01000024">
    <property type="protein sequence ID" value="SEG89708.1"/>
    <property type="molecule type" value="Genomic_DNA"/>
</dbReference>
<reference evidence="2" key="1">
    <citation type="submission" date="2016-10" db="EMBL/GenBank/DDBJ databases">
        <authorList>
            <person name="Varghese N."/>
            <person name="Submissions S."/>
        </authorList>
    </citation>
    <scope>NUCLEOTIDE SEQUENCE [LARGE SCALE GENOMIC DNA]</scope>
    <source>
        <strain evidence="2">DSM 43163</strain>
    </source>
</reference>
<accession>A0A1H6DWS0</accession>